<dbReference type="Pfam" id="PF00665">
    <property type="entry name" value="rve"/>
    <property type="match status" value="1"/>
</dbReference>
<dbReference type="PANTHER" id="PTHR47515:SF1">
    <property type="entry name" value="BLR2054 PROTEIN"/>
    <property type="match status" value="1"/>
</dbReference>
<name>A0ABW0T7Z5_9HYPH</name>
<comment type="caution">
    <text evidence="2">The sequence shown here is derived from an EMBL/GenBank/DDBJ whole genome shotgun (WGS) entry which is preliminary data.</text>
</comment>
<dbReference type="Proteomes" id="UP001596107">
    <property type="component" value="Unassembled WGS sequence"/>
</dbReference>
<dbReference type="RefSeq" id="WP_378596507.1">
    <property type="nucleotide sequence ID" value="NZ_JBHSNB010000001.1"/>
</dbReference>
<evidence type="ECO:0000313" key="2">
    <source>
        <dbReference type="EMBL" id="MFC5585045.1"/>
    </source>
</evidence>
<protein>
    <submittedName>
        <fullName evidence="2">DDE-type integrase/transposase/recombinase</fullName>
    </submittedName>
</protein>
<dbReference type="SUPFAM" id="SSF53098">
    <property type="entry name" value="Ribonuclease H-like"/>
    <property type="match status" value="1"/>
</dbReference>
<reference evidence="3" key="1">
    <citation type="journal article" date="2019" name="Int. J. Syst. Evol. Microbiol.">
        <title>The Global Catalogue of Microorganisms (GCM) 10K type strain sequencing project: providing services to taxonomists for standard genome sequencing and annotation.</title>
        <authorList>
            <consortium name="The Broad Institute Genomics Platform"/>
            <consortium name="The Broad Institute Genome Sequencing Center for Infectious Disease"/>
            <person name="Wu L."/>
            <person name="Ma J."/>
        </authorList>
    </citation>
    <scope>NUCLEOTIDE SEQUENCE [LARGE SCALE GENOMIC DNA]</scope>
    <source>
        <strain evidence="3">JCM 3366</strain>
    </source>
</reference>
<dbReference type="InterPro" id="IPR001584">
    <property type="entry name" value="Integrase_cat-core"/>
</dbReference>
<gene>
    <name evidence="2" type="ORF">ACFPOD_07980</name>
</gene>
<evidence type="ECO:0000313" key="3">
    <source>
        <dbReference type="Proteomes" id="UP001596107"/>
    </source>
</evidence>
<dbReference type="EMBL" id="JBHSNB010000001">
    <property type="protein sequence ID" value="MFC5585045.1"/>
    <property type="molecule type" value="Genomic_DNA"/>
</dbReference>
<keyword evidence="3" id="KW-1185">Reference proteome</keyword>
<dbReference type="PROSITE" id="PS50994">
    <property type="entry name" value="INTEGRASE"/>
    <property type="match status" value="1"/>
</dbReference>
<dbReference type="Gene3D" id="3.30.420.10">
    <property type="entry name" value="Ribonuclease H-like superfamily/Ribonuclease H"/>
    <property type="match status" value="1"/>
</dbReference>
<dbReference type="PANTHER" id="PTHR47515">
    <property type="entry name" value="LOW CALCIUM RESPONSE LOCUS PROTEIN T"/>
    <property type="match status" value="1"/>
</dbReference>
<organism evidence="2 3">
    <name type="scientific">Nitratireductor kimnyeongensis</name>
    <dbReference type="NCBI Taxonomy" id="430679"/>
    <lineage>
        <taxon>Bacteria</taxon>
        <taxon>Pseudomonadati</taxon>
        <taxon>Pseudomonadota</taxon>
        <taxon>Alphaproteobacteria</taxon>
        <taxon>Hyphomicrobiales</taxon>
        <taxon>Phyllobacteriaceae</taxon>
        <taxon>Nitratireductor</taxon>
    </lineage>
</organism>
<evidence type="ECO:0000259" key="1">
    <source>
        <dbReference type="PROSITE" id="PS50994"/>
    </source>
</evidence>
<accession>A0ABW0T7Z5</accession>
<feature type="domain" description="Integrase catalytic" evidence="1">
    <location>
        <begin position="1"/>
        <end position="106"/>
    </location>
</feature>
<dbReference type="InterPro" id="IPR012337">
    <property type="entry name" value="RNaseH-like_sf"/>
</dbReference>
<dbReference type="InterPro" id="IPR036397">
    <property type="entry name" value="RNaseH_sf"/>
</dbReference>
<proteinExistence type="predicted"/>
<sequence>MLLPRGTNEQWSLDLVSDAYTDRRRFRLLAVFDDFSRECLALVAGTSLSGLRVTRELDPLIRLCGKPGTLVSNNRAELVQHGRAQCSWETSVDWHPIQPGKPMRDGFGGASTADSGTCVSTRRCAPREKKGFVLTTHGFPTSVLARPEPGHEEESWLRRGYQQDSEQKREAVAFQAMVARVCFMGGAGAGVESKKALV</sequence>